<dbReference type="Pfam" id="PF07277">
    <property type="entry name" value="SapC"/>
    <property type="match status" value="1"/>
</dbReference>
<dbReference type="InterPro" id="IPR010836">
    <property type="entry name" value="SapC"/>
</dbReference>
<dbReference type="Proteomes" id="UP000541636">
    <property type="component" value="Unassembled WGS sequence"/>
</dbReference>
<proteinExistence type="predicted"/>
<dbReference type="EMBL" id="JAAZQD010000006">
    <property type="protein sequence ID" value="NKZ40035.1"/>
    <property type="molecule type" value="Genomic_DNA"/>
</dbReference>
<sequence length="230" mass="25672">MTQHVLLNNIDHRDLTVETARGAQYGDGIMAALTYPGEFRNVQAHYPIVFQKDARGDFQPVALFGLEADQNLFLQGDTWDAYYVPLSVERQPFLIGMSDGEPMVHIDLDHPRVTAGTGQPLFREHGGTSEFLDRASSMLQALHEGLQATPAYIDALLKHDLLESFVLDVQVDTDNHGRLAGYYTIHEERLAALDGTTLGELAAAGHLEPTYMVLASTTRFRDLIERRRHA</sequence>
<protein>
    <submittedName>
        <fullName evidence="1">SapC family protein</fullName>
    </submittedName>
</protein>
<accession>A0A846ZP34</accession>
<comment type="caution">
    <text evidence="1">The sequence shown here is derived from an EMBL/GenBank/DDBJ whole genome shotgun (WGS) entry which is preliminary data.</text>
</comment>
<reference evidence="1 2" key="1">
    <citation type="journal article" date="2017" name="Int. J. Syst. Evol. Microbiol.">
        <title>Oleiagrimonas citrea sp. nov., a marine bacterium isolated from tidal flat sediment and emended description of the genus Oleiagrimonas Fang et al. 2015 and Oleiagrimonas soli.</title>
        <authorList>
            <person name="Yang S.H."/>
            <person name="Seo H.S."/>
            <person name="Seong C.N."/>
            <person name="Kwon K.K."/>
        </authorList>
    </citation>
    <scope>NUCLEOTIDE SEQUENCE [LARGE SCALE GENOMIC DNA]</scope>
    <source>
        <strain evidence="1 2">MEBiC09124</strain>
    </source>
</reference>
<gene>
    <name evidence="1" type="ORF">HF690_13840</name>
</gene>
<dbReference type="RefSeq" id="WP_168609861.1">
    <property type="nucleotide sequence ID" value="NZ_JAAZQD010000006.1"/>
</dbReference>
<organism evidence="1 2">
    <name type="scientific">Oleiagrimonas citrea</name>
    <dbReference type="NCBI Taxonomy" id="1665687"/>
    <lineage>
        <taxon>Bacteria</taxon>
        <taxon>Pseudomonadati</taxon>
        <taxon>Pseudomonadota</taxon>
        <taxon>Gammaproteobacteria</taxon>
        <taxon>Lysobacterales</taxon>
        <taxon>Rhodanobacteraceae</taxon>
        <taxon>Oleiagrimonas</taxon>
    </lineage>
</organism>
<evidence type="ECO:0000313" key="2">
    <source>
        <dbReference type="Proteomes" id="UP000541636"/>
    </source>
</evidence>
<evidence type="ECO:0000313" key="1">
    <source>
        <dbReference type="EMBL" id="NKZ40035.1"/>
    </source>
</evidence>
<dbReference type="AlphaFoldDB" id="A0A846ZP34"/>
<keyword evidence="2" id="KW-1185">Reference proteome</keyword>
<name>A0A846ZP34_9GAMM</name>